<dbReference type="SUPFAM" id="SSF52317">
    <property type="entry name" value="Class I glutamine amidotransferase-like"/>
    <property type="match status" value="1"/>
</dbReference>
<dbReference type="Gene3D" id="3.50.30.60">
    <property type="entry name" value="LD-carboxypeptidase A C-terminal domain-like"/>
    <property type="match status" value="1"/>
</dbReference>
<sequence>MNTIPPFLQKGQKVALVSPAGCITTACLERGIRLIESWGLKYETGLHALKRYGTFAGTDEERAEDFQRALDNPEIKAIICTRGGYGSARIIDRLDFSRFCRNPKWIVGFSDITVFHSHLQQNLHIASIHSTMPQTYPAAGSEDALAATGSLHAALFGEGLIHPFRSQFINRPGIATAPLVGGNLSILYSLRGTPTDINPAGKILFIEDLDEYDYHIDRMLLNLARGGWFDHLAALIVGTFTLVKKGANPYMKNVWEIISRYTEGKTYPVCYGFPAGHIPHNHTLYMGIPACLEVSAQAGEPSQLSFMIP</sequence>
<dbReference type="InterPro" id="IPR003507">
    <property type="entry name" value="S66_fam"/>
</dbReference>
<dbReference type="SUPFAM" id="SSF141986">
    <property type="entry name" value="LD-carboxypeptidase A C-terminal domain-like"/>
    <property type="match status" value="1"/>
</dbReference>
<feature type="active site" description="Charge relay system" evidence="6">
    <location>
        <position position="207"/>
    </location>
</feature>
<name>A0A9D9DS97_9BACT</name>
<dbReference type="EMBL" id="JADIMZ010000120">
    <property type="protein sequence ID" value="MBO8433232.1"/>
    <property type="molecule type" value="Genomic_DNA"/>
</dbReference>
<reference evidence="9" key="2">
    <citation type="journal article" date="2021" name="PeerJ">
        <title>Extensive microbial diversity within the chicken gut microbiome revealed by metagenomics and culture.</title>
        <authorList>
            <person name="Gilroy R."/>
            <person name="Ravi A."/>
            <person name="Getino M."/>
            <person name="Pursley I."/>
            <person name="Horton D.L."/>
            <person name="Alikhan N.F."/>
            <person name="Baker D."/>
            <person name="Gharbi K."/>
            <person name="Hall N."/>
            <person name="Watson M."/>
            <person name="Adriaenssens E.M."/>
            <person name="Foster-Nyarko E."/>
            <person name="Jarju S."/>
            <person name="Secka A."/>
            <person name="Antonio M."/>
            <person name="Oren A."/>
            <person name="Chaudhuri R.R."/>
            <person name="La Ragione R."/>
            <person name="Hildebrand F."/>
            <person name="Pallen M.J."/>
        </authorList>
    </citation>
    <scope>NUCLEOTIDE SEQUENCE</scope>
    <source>
        <strain evidence="9">2889</strain>
    </source>
</reference>
<dbReference type="PIRSF" id="PIRSF028757">
    <property type="entry name" value="LD-carboxypeptidase"/>
    <property type="match status" value="1"/>
</dbReference>
<dbReference type="InterPro" id="IPR027461">
    <property type="entry name" value="Carboxypeptidase_A_C_sf"/>
</dbReference>
<dbReference type="PANTHER" id="PTHR30237">
    <property type="entry name" value="MURAMOYLTETRAPEPTIDE CARBOXYPEPTIDASE"/>
    <property type="match status" value="1"/>
</dbReference>
<comment type="caution">
    <text evidence="9">The sequence shown here is derived from an EMBL/GenBank/DDBJ whole genome shotgun (WGS) entry which is preliminary data.</text>
</comment>
<accession>A0A9D9DS97</accession>
<keyword evidence="4" id="KW-0378">Hydrolase</keyword>
<evidence type="ECO:0000256" key="6">
    <source>
        <dbReference type="PIRSR" id="PIRSR028757-1"/>
    </source>
</evidence>
<dbReference type="PANTHER" id="PTHR30237:SF2">
    <property type="entry name" value="MUREIN TETRAPEPTIDE CARBOXYPEPTIDASE"/>
    <property type="match status" value="1"/>
</dbReference>
<dbReference type="Proteomes" id="UP000823612">
    <property type="component" value="Unassembled WGS sequence"/>
</dbReference>
<dbReference type="AlphaFoldDB" id="A0A9D9DS97"/>
<evidence type="ECO:0000256" key="3">
    <source>
        <dbReference type="ARBA" id="ARBA00022670"/>
    </source>
</evidence>
<dbReference type="InterPro" id="IPR029062">
    <property type="entry name" value="Class_I_gatase-like"/>
</dbReference>
<dbReference type="Gene3D" id="3.40.50.10740">
    <property type="entry name" value="Class I glutamine amidotransferase-like"/>
    <property type="match status" value="1"/>
</dbReference>
<organism evidence="9 10">
    <name type="scientific">Candidatus Pullibacteroides excrementavium</name>
    <dbReference type="NCBI Taxonomy" id="2840905"/>
    <lineage>
        <taxon>Bacteria</taxon>
        <taxon>Pseudomonadati</taxon>
        <taxon>Bacteroidota</taxon>
        <taxon>Bacteroidia</taxon>
        <taxon>Bacteroidales</taxon>
        <taxon>Candidatus Pullibacteroides</taxon>
    </lineage>
</organism>
<keyword evidence="2" id="KW-0121">Carboxypeptidase</keyword>
<feature type="domain" description="LD-carboxypeptidase C-terminal" evidence="8">
    <location>
        <begin position="177"/>
        <end position="292"/>
    </location>
</feature>
<gene>
    <name evidence="9" type="ORF">IAB08_08100</name>
</gene>
<evidence type="ECO:0000313" key="10">
    <source>
        <dbReference type="Proteomes" id="UP000823612"/>
    </source>
</evidence>
<evidence type="ECO:0000313" key="9">
    <source>
        <dbReference type="EMBL" id="MBO8433232.1"/>
    </source>
</evidence>
<evidence type="ECO:0000256" key="1">
    <source>
        <dbReference type="ARBA" id="ARBA00010233"/>
    </source>
</evidence>
<dbReference type="InterPro" id="IPR027478">
    <property type="entry name" value="LdcA_N"/>
</dbReference>
<evidence type="ECO:0000256" key="2">
    <source>
        <dbReference type="ARBA" id="ARBA00022645"/>
    </source>
</evidence>
<dbReference type="Pfam" id="PF17676">
    <property type="entry name" value="Peptidase_S66C"/>
    <property type="match status" value="1"/>
</dbReference>
<dbReference type="GO" id="GO:0004180">
    <property type="term" value="F:carboxypeptidase activity"/>
    <property type="evidence" value="ECO:0007669"/>
    <property type="project" value="UniProtKB-KW"/>
</dbReference>
<feature type="active site" description="Nucleophile" evidence="6">
    <location>
        <position position="110"/>
    </location>
</feature>
<feature type="active site" description="Charge relay system" evidence="6">
    <location>
        <position position="277"/>
    </location>
</feature>
<dbReference type="GO" id="GO:0006508">
    <property type="term" value="P:proteolysis"/>
    <property type="evidence" value="ECO:0007669"/>
    <property type="project" value="UniProtKB-KW"/>
</dbReference>
<evidence type="ECO:0000256" key="4">
    <source>
        <dbReference type="ARBA" id="ARBA00022801"/>
    </source>
</evidence>
<dbReference type="Pfam" id="PF02016">
    <property type="entry name" value="Peptidase_S66"/>
    <property type="match status" value="1"/>
</dbReference>
<reference evidence="9" key="1">
    <citation type="submission" date="2020-10" db="EMBL/GenBank/DDBJ databases">
        <authorList>
            <person name="Gilroy R."/>
        </authorList>
    </citation>
    <scope>NUCLEOTIDE SEQUENCE</scope>
    <source>
        <strain evidence="9">2889</strain>
    </source>
</reference>
<proteinExistence type="inferred from homology"/>
<protein>
    <submittedName>
        <fullName evidence="9">LD-carboxypeptidase</fullName>
    </submittedName>
</protein>
<evidence type="ECO:0000256" key="5">
    <source>
        <dbReference type="ARBA" id="ARBA00022825"/>
    </source>
</evidence>
<evidence type="ECO:0000259" key="7">
    <source>
        <dbReference type="Pfam" id="PF02016"/>
    </source>
</evidence>
<evidence type="ECO:0000259" key="8">
    <source>
        <dbReference type="Pfam" id="PF17676"/>
    </source>
</evidence>
<dbReference type="InterPro" id="IPR040449">
    <property type="entry name" value="Peptidase_S66_N"/>
</dbReference>
<feature type="domain" description="LD-carboxypeptidase N-terminal" evidence="7">
    <location>
        <begin position="14"/>
        <end position="129"/>
    </location>
</feature>
<dbReference type="InterPro" id="IPR040921">
    <property type="entry name" value="Peptidase_S66C"/>
</dbReference>
<dbReference type="GO" id="GO:0008236">
    <property type="term" value="F:serine-type peptidase activity"/>
    <property type="evidence" value="ECO:0007669"/>
    <property type="project" value="UniProtKB-KW"/>
</dbReference>
<comment type="similarity">
    <text evidence="1">Belongs to the peptidase S66 family.</text>
</comment>
<dbReference type="CDD" id="cd07025">
    <property type="entry name" value="Peptidase_S66"/>
    <property type="match status" value="1"/>
</dbReference>
<keyword evidence="3" id="KW-0645">Protease</keyword>
<keyword evidence="5" id="KW-0720">Serine protease</keyword>